<feature type="transmembrane region" description="Helical" evidence="5">
    <location>
        <begin position="229"/>
        <end position="247"/>
    </location>
</feature>
<protein>
    <submittedName>
        <fullName evidence="7">Daunorubicin resistance ABC transporter, inner membrane subunit B</fullName>
    </submittedName>
</protein>
<evidence type="ECO:0000259" key="6">
    <source>
        <dbReference type="PROSITE" id="PS51012"/>
    </source>
</evidence>
<dbReference type="PROSITE" id="PS51012">
    <property type="entry name" value="ABC_TM2"/>
    <property type="match status" value="1"/>
</dbReference>
<dbReference type="PANTHER" id="PTHR43229">
    <property type="entry name" value="NODULATION PROTEIN J"/>
    <property type="match status" value="1"/>
</dbReference>
<dbReference type="GO" id="GO:0140359">
    <property type="term" value="F:ABC-type transporter activity"/>
    <property type="evidence" value="ECO:0007669"/>
    <property type="project" value="InterPro"/>
</dbReference>
<feature type="domain" description="ABC transmembrane type-2" evidence="6">
    <location>
        <begin position="20"/>
        <end position="250"/>
    </location>
</feature>
<evidence type="ECO:0000256" key="1">
    <source>
        <dbReference type="ARBA" id="ARBA00004141"/>
    </source>
</evidence>
<feature type="transmembrane region" description="Helical" evidence="5">
    <location>
        <begin position="21"/>
        <end position="41"/>
    </location>
</feature>
<comment type="subcellular location">
    <subcellularLocation>
        <location evidence="1">Membrane</location>
        <topology evidence="1">Multi-pass membrane protein</topology>
    </subcellularLocation>
</comment>
<gene>
    <name evidence="7" type="ORF">MetfoDRAFT_0160</name>
</gene>
<evidence type="ECO:0000256" key="4">
    <source>
        <dbReference type="ARBA" id="ARBA00023136"/>
    </source>
</evidence>
<dbReference type="PATRIC" id="fig|647171.4.peg.157"/>
<dbReference type="PANTHER" id="PTHR43229:SF2">
    <property type="entry name" value="NODULATION PROTEIN J"/>
    <property type="match status" value="1"/>
</dbReference>
<dbReference type="AlphaFoldDB" id="H1KWI7"/>
<dbReference type="STRING" id="647171.MetfoDRAFT_0160"/>
<feature type="transmembrane region" description="Helical" evidence="5">
    <location>
        <begin position="137"/>
        <end position="161"/>
    </location>
</feature>
<accession>H1KWI7</accession>
<evidence type="ECO:0000256" key="3">
    <source>
        <dbReference type="ARBA" id="ARBA00022989"/>
    </source>
</evidence>
<sequence length="253" mass="28071">MNVIVTMAYRQIKRFLRAKSRVIGTLLHPIVWIAFFGLGWSRALNFPQAREIFGGVDYLTYLVPGVVAITIFTTSFMSGMSVIIDKDYGFLKEILVAPVSRSKAIFGRILGDSITSLLRGMIILTICMFITSINVSAVIPVLILGILLAWTFSSIGIAFALRMSSLEGFGLVMNMLTLPLMFLSGAFYPVDALPAWIRIFSYVNPLTYAVDGMRYFLIGTSKFPITFDFIVLGILCIICLGIGMHSFEKTTIE</sequence>
<keyword evidence="8" id="KW-1185">Reference proteome</keyword>
<dbReference type="InterPro" id="IPR000412">
    <property type="entry name" value="ABC_2_transport"/>
</dbReference>
<feature type="transmembrane region" description="Helical" evidence="5">
    <location>
        <begin position="105"/>
        <end position="131"/>
    </location>
</feature>
<dbReference type="Proteomes" id="UP000003706">
    <property type="component" value="Unassembled WGS sequence"/>
</dbReference>
<comment type="caution">
    <text evidence="7">The sequence shown here is derived from an EMBL/GenBank/DDBJ whole genome shotgun (WGS) entry which is preliminary data.</text>
</comment>
<keyword evidence="2 5" id="KW-0812">Transmembrane</keyword>
<evidence type="ECO:0000313" key="8">
    <source>
        <dbReference type="Proteomes" id="UP000003706"/>
    </source>
</evidence>
<feature type="transmembrane region" description="Helical" evidence="5">
    <location>
        <begin position="168"/>
        <end position="189"/>
    </location>
</feature>
<keyword evidence="4 5" id="KW-0472">Membrane</keyword>
<dbReference type="RefSeq" id="WP_007043606.1">
    <property type="nucleotide sequence ID" value="NZ_AGJL01000002.1"/>
</dbReference>
<dbReference type="InterPro" id="IPR047817">
    <property type="entry name" value="ABC2_TM_bact-type"/>
</dbReference>
<dbReference type="PIRSF" id="PIRSF006648">
    <property type="entry name" value="DrrB"/>
    <property type="match status" value="1"/>
</dbReference>
<reference evidence="7 8" key="1">
    <citation type="submission" date="2011-09" db="EMBL/GenBank/DDBJ databases">
        <title>The draft genome of Methanotorris formicicus Mc-S-70.</title>
        <authorList>
            <consortium name="US DOE Joint Genome Institute (JGI-PGF)"/>
            <person name="Lucas S."/>
            <person name="Han J."/>
            <person name="Lapidus A."/>
            <person name="Cheng J.-F."/>
            <person name="Goodwin L."/>
            <person name="Pitluck S."/>
            <person name="Peters L."/>
            <person name="Land M.L."/>
            <person name="Hauser L."/>
            <person name="Sieprawska-Lupa M."/>
            <person name="Takai K."/>
            <person name="Miyazaki J."/>
            <person name="Whitman W."/>
            <person name="Woyke T.J."/>
        </authorList>
    </citation>
    <scope>NUCLEOTIDE SEQUENCE [LARGE SCALE GENOMIC DNA]</scope>
    <source>
        <strain evidence="7 8">Mc-S-70</strain>
    </source>
</reference>
<dbReference type="GO" id="GO:0043190">
    <property type="term" value="C:ATP-binding cassette (ABC) transporter complex"/>
    <property type="evidence" value="ECO:0007669"/>
    <property type="project" value="InterPro"/>
</dbReference>
<dbReference type="NCBIfam" id="TIGR01247">
    <property type="entry name" value="drrB"/>
    <property type="match status" value="1"/>
</dbReference>
<dbReference type="InterPro" id="IPR013525">
    <property type="entry name" value="ABC2_TM"/>
</dbReference>
<keyword evidence="3 5" id="KW-1133">Transmembrane helix</keyword>
<name>H1KWI7_9EURY</name>
<dbReference type="PRINTS" id="PR00164">
    <property type="entry name" value="ABC2TRNSPORT"/>
</dbReference>
<organism evidence="7 8">
    <name type="scientific">Methanotorris formicicus Mc-S-70</name>
    <dbReference type="NCBI Taxonomy" id="647171"/>
    <lineage>
        <taxon>Archaea</taxon>
        <taxon>Methanobacteriati</taxon>
        <taxon>Methanobacteriota</taxon>
        <taxon>Methanomada group</taxon>
        <taxon>Methanococci</taxon>
        <taxon>Methanococcales</taxon>
        <taxon>Methanocaldococcaceae</taxon>
        <taxon>Methanotorris</taxon>
    </lineage>
</organism>
<evidence type="ECO:0000256" key="5">
    <source>
        <dbReference type="SAM" id="Phobius"/>
    </source>
</evidence>
<dbReference type="InterPro" id="IPR051784">
    <property type="entry name" value="Nod_factor_ABC_transporter"/>
</dbReference>
<dbReference type="Pfam" id="PF01061">
    <property type="entry name" value="ABC2_membrane"/>
    <property type="match status" value="1"/>
</dbReference>
<proteinExistence type="predicted"/>
<evidence type="ECO:0000313" key="7">
    <source>
        <dbReference type="EMBL" id="EHP89564.1"/>
    </source>
</evidence>
<dbReference type="EMBL" id="AGJL01000002">
    <property type="protein sequence ID" value="EHP89564.1"/>
    <property type="molecule type" value="Genomic_DNA"/>
</dbReference>
<feature type="transmembrane region" description="Helical" evidence="5">
    <location>
        <begin position="61"/>
        <end position="84"/>
    </location>
</feature>
<dbReference type="OrthoDB" id="147058at2157"/>
<evidence type="ECO:0000256" key="2">
    <source>
        <dbReference type="ARBA" id="ARBA00022692"/>
    </source>
</evidence>
<dbReference type="InterPro" id="IPR005942">
    <property type="entry name" value="Daunbcin-R_ABC-transpt"/>
</dbReference>